<dbReference type="EMBL" id="ACGU01000070">
    <property type="protein sequence ID" value="EEJ71533.1"/>
    <property type="molecule type" value="Genomic_DNA"/>
</dbReference>
<evidence type="ECO:0000313" key="2">
    <source>
        <dbReference type="EMBL" id="EEJ71533.1"/>
    </source>
</evidence>
<sequence length="193" mass="22396">MKEITYFLGDRRMRKFILNLLTVLAWIYQIVCVLGLIIFVPVFVMMFFIKSNPDFREGFMSTFNTHGASSIDQIILVMEITFFLLIVVTITTFLICCYARLIIKNIKREIYFAADNLQLLRKLLITVGVYTVCSVIEYVLLLTHRTCFSTYTTNDMIYPGSITNGLLFLAVFYVVYLVFKYGMKIQEDADSII</sequence>
<feature type="transmembrane region" description="Helical" evidence="1">
    <location>
        <begin position="123"/>
        <end position="144"/>
    </location>
</feature>
<keyword evidence="1" id="KW-0812">Transmembrane</keyword>
<dbReference type="Proteomes" id="UP000005583">
    <property type="component" value="Unassembled WGS sequence"/>
</dbReference>
<keyword evidence="3" id="KW-1185">Reference proteome</keyword>
<dbReference type="PATRIC" id="fig|525365.8.peg.1886"/>
<organism evidence="2 3">
    <name type="scientific">Lactobacillus ultunensis DSM 16047</name>
    <dbReference type="NCBI Taxonomy" id="525365"/>
    <lineage>
        <taxon>Bacteria</taxon>
        <taxon>Bacillati</taxon>
        <taxon>Bacillota</taxon>
        <taxon>Bacilli</taxon>
        <taxon>Lactobacillales</taxon>
        <taxon>Lactobacillaceae</taxon>
        <taxon>Lactobacillus</taxon>
    </lineage>
</organism>
<proteinExistence type="predicted"/>
<evidence type="ECO:0008006" key="4">
    <source>
        <dbReference type="Google" id="ProtNLM"/>
    </source>
</evidence>
<gene>
    <name evidence="2" type="ORF">HMPREF0548_1553</name>
</gene>
<dbReference type="eggNOG" id="ENOG50309T1">
    <property type="taxonomic scope" value="Bacteria"/>
</dbReference>
<keyword evidence="1" id="KW-0472">Membrane</keyword>
<feature type="transmembrane region" description="Helical" evidence="1">
    <location>
        <begin position="156"/>
        <end position="179"/>
    </location>
</feature>
<feature type="transmembrane region" description="Helical" evidence="1">
    <location>
        <begin position="80"/>
        <end position="103"/>
    </location>
</feature>
<reference evidence="2 3" key="1">
    <citation type="submission" date="2009-01" db="EMBL/GenBank/DDBJ databases">
        <authorList>
            <person name="Qin X."/>
            <person name="Bachman B."/>
            <person name="Battles P."/>
            <person name="Bell A."/>
            <person name="Bess C."/>
            <person name="Bickham C."/>
            <person name="Chaboub L."/>
            <person name="Chen D."/>
            <person name="Coyle M."/>
            <person name="Deiros D.R."/>
            <person name="Dinh H."/>
            <person name="Forbes L."/>
            <person name="Fowler G."/>
            <person name="Francisco L."/>
            <person name="Fu Q."/>
            <person name="Gubbala S."/>
            <person name="Hale W."/>
            <person name="Han Y."/>
            <person name="Hemphill L."/>
            <person name="Highlander S.K."/>
            <person name="Hirani K."/>
            <person name="Hogues M."/>
            <person name="Jackson L."/>
            <person name="Jakkamsetti A."/>
            <person name="Javaid M."/>
            <person name="Jiang H."/>
            <person name="Korchina V."/>
            <person name="Kovar C."/>
            <person name="Lara F."/>
            <person name="Lee S."/>
            <person name="Mata R."/>
            <person name="Mathew T."/>
            <person name="Moen C."/>
            <person name="Morales K."/>
            <person name="Munidasa M."/>
            <person name="Nazareth L."/>
            <person name="Ngo R."/>
            <person name="Nguyen L."/>
            <person name="Okwuonu G."/>
            <person name="Ongeri F."/>
            <person name="Patil S."/>
            <person name="Petrosino J."/>
            <person name="Pham C."/>
            <person name="Pham P."/>
            <person name="Pu L.-L."/>
            <person name="Puazo M."/>
            <person name="Raj R."/>
            <person name="Reid J."/>
            <person name="Rouhana J."/>
            <person name="Saada N."/>
            <person name="Shang Y."/>
            <person name="Simmons D."/>
            <person name="Thornton R."/>
            <person name="Warren J."/>
            <person name="Weissenberger G."/>
            <person name="Zhang J."/>
            <person name="Zhang L."/>
            <person name="Zhou C."/>
            <person name="Zhu D."/>
            <person name="Muzny D."/>
            <person name="Worley K."/>
            <person name="Gibbs R."/>
        </authorList>
    </citation>
    <scope>NUCLEOTIDE SEQUENCE [LARGE SCALE GENOMIC DNA]</scope>
    <source>
        <strain evidence="2 3">DSM 16047</strain>
    </source>
</reference>
<comment type="caution">
    <text evidence="2">The sequence shown here is derived from an EMBL/GenBank/DDBJ whole genome shotgun (WGS) entry which is preliminary data.</text>
</comment>
<name>C2EPF7_9LACO</name>
<dbReference type="AlphaFoldDB" id="C2EPF7"/>
<accession>C2EPF7</accession>
<feature type="transmembrane region" description="Helical" evidence="1">
    <location>
        <begin position="20"/>
        <end position="49"/>
    </location>
</feature>
<dbReference type="STRING" id="525365.HMPREF0548_1553"/>
<keyword evidence="1" id="KW-1133">Transmembrane helix</keyword>
<evidence type="ECO:0000313" key="3">
    <source>
        <dbReference type="Proteomes" id="UP000005583"/>
    </source>
</evidence>
<evidence type="ECO:0000256" key="1">
    <source>
        <dbReference type="SAM" id="Phobius"/>
    </source>
</evidence>
<dbReference type="HOGENOM" id="CLU_1452727_0_0_9"/>
<protein>
    <recommendedName>
        <fullName evidence="4">DUF2975 domain-containing protein</fullName>
    </recommendedName>
</protein>